<evidence type="ECO:0008006" key="6">
    <source>
        <dbReference type="Google" id="ProtNLM"/>
    </source>
</evidence>
<organism evidence="3 4">
    <name type="scientific">Azospirillum brasilense</name>
    <dbReference type="NCBI Taxonomy" id="192"/>
    <lineage>
        <taxon>Bacteria</taxon>
        <taxon>Pseudomonadati</taxon>
        <taxon>Pseudomonadota</taxon>
        <taxon>Alphaproteobacteria</taxon>
        <taxon>Rhodospirillales</taxon>
        <taxon>Azospirillaceae</taxon>
        <taxon>Azospirillum</taxon>
    </lineage>
</organism>
<protein>
    <recommendedName>
        <fullName evidence="6">Tip attachment protein J domain-containing protein</fullName>
    </recommendedName>
</protein>
<evidence type="ECO:0000313" key="5">
    <source>
        <dbReference type="Proteomes" id="UP001277471"/>
    </source>
</evidence>
<dbReference type="Proteomes" id="UP001277471">
    <property type="component" value="Unassembled WGS sequence"/>
</dbReference>
<evidence type="ECO:0000313" key="3">
    <source>
        <dbReference type="EMBL" id="QCO12669.1"/>
    </source>
</evidence>
<accession>A0A4D8R091</accession>
<evidence type="ECO:0000256" key="1">
    <source>
        <dbReference type="SAM" id="MobiDB-lite"/>
    </source>
</evidence>
<evidence type="ECO:0000313" key="2">
    <source>
        <dbReference type="EMBL" id="MDX5949934.1"/>
    </source>
</evidence>
<dbReference type="Proteomes" id="UP000298774">
    <property type="component" value="Plasmid p3"/>
</dbReference>
<name>A0A4D8R091_AZOBR</name>
<geneLocation type="plasmid" evidence="3 4">
    <name>p3</name>
</geneLocation>
<evidence type="ECO:0000313" key="4">
    <source>
        <dbReference type="Proteomes" id="UP000298774"/>
    </source>
</evidence>
<reference evidence="3 4" key="1">
    <citation type="submission" date="2018-09" db="EMBL/GenBank/DDBJ databases">
        <title>Whole genome based analysis of evolution and adaptive divergence in Indian and Brazilian strains of Azospirillum brasilense.</title>
        <authorList>
            <person name="Singh C."/>
            <person name="Tripathi A.K."/>
        </authorList>
    </citation>
    <scope>NUCLEOTIDE SEQUENCE [LARGE SCALE GENOMIC DNA]</scope>
    <source>
        <strain evidence="3 4">MTCC4038</strain>
        <plasmid evidence="3 4">p3</plasmid>
    </source>
</reference>
<keyword evidence="5" id="KW-1185">Reference proteome</keyword>
<dbReference type="EMBL" id="JAWXYC010000001">
    <property type="protein sequence ID" value="MDX5949934.1"/>
    <property type="molecule type" value="Genomic_DNA"/>
</dbReference>
<reference evidence="2 5" key="2">
    <citation type="submission" date="2023-11" db="EMBL/GenBank/DDBJ databases">
        <title>MicrobeMod: A computational toolkit for identifying prokaryotic methylation and restriction-modification with nanopore sequencing.</title>
        <authorList>
            <person name="Crits-Christoph A."/>
            <person name="Kang S.C."/>
            <person name="Lee H."/>
            <person name="Ostrov N."/>
        </authorList>
    </citation>
    <scope>NUCLEOTIDE SEQUENCE [LARGE SCALE GENOMIC DNA]</scope>
    <source>
        <strain evidence="2 5">ATCC 29145</strain>
    </source>
</reference>
<feature type="region of interest" description="Disordered" evidence="1">
    <location>
        <begin position="442"/>
        <end position="464"/>
    </location>
</feature>
<gene>
    <name evidence="3" type="ORF">D3868_26920</name>
    <name evidence="2" type="ORF">SIM66_01750</name>
</gene>
<dbReference type="GeneID" id="56447662"/>
<keyword evidence="3" id="KW-0614">Plasmid</keyword>
<dbReference type="EMBL" id="CP032342">
    <property type="protein sequence ID" value="QCO12669.1"/>
    <property type="molecule type" value="Genomic_DNA"/>
</dbReference>
<dbReference type="RefSeq" id="WP_079285619.1">
    <property type="nucleotide sequence ID" value="NZ_CP032342.1"/>
</dbReference>
<proteinExistence type="predicted"/>
<dbReference type="AlphaFoldDB" id="A0A4D8R091"/>
<sequence length="575" mass="62770">MRVFLVRIEEQPLTVTEPAPLDLSGVTRPPPRVEAGRSLAMVRAFTRRPVWHPPVPATVPPPPLRASARTTLATVQGYVMFGASPFGAAPFGARRDRLSLAIGDVMLRYGTINYIDRDHREFEDGLRTPSFSRTILTGGMVGGWATASLGDLELDNLEGERSDLLRRVAVDGRPVEVLQPRPDGTTEVVFECTARDIVPGDDDTVRIRLRDWDYLLDKPAQTATYPDDAPPEIANRRRPFGYGPCNNVTPTRIATTVPAYQFNDGPSRALRAVYVAGIPQLPADLASVDLASSTFTLAAEPAGDVTCDFDGLVVDGVYLNTTALVIDDLAFRRGGLPATRKSVRHFERFAADMPGEVQLYVSHGEEPTVLSLIQRLLAPCGWGAFSWRGQLQVGVWKVATGSPRCLLSKAEGTLIGLQPAELPTEVYPPPWRLRGGYDRNWTPQTASQLKGDDTPGAVDPVGGPERRRWLARGQEIAEAKDEVTRDRLHLGAQDPAAVETCLADKIGCETVLQASLAHWLGNRAHYRVVPDTPPFFFDIGDEVAIQWDGHGLEGGQIGVVAEVAEGEWTELVIEV</sequence>